<comment type="caution">
    <text evidence="11">The sequence shown here is derived from an EMBL/GenBank/DDBJ whole genome shotgun (WGS) entry which is preliminary data.</text>
</comment>
<evidence type="ECO:0000256" key="4">
    <source>
        <dbReference type="ARBA" id="ARBA00023157"/>
    </source>
</evidence>
<dbReference type="PROSITE" id="PS00194">
    <property type="entry name" value="THIOREDOXIN_1"/>
    <property type="match status" value="1"/>
</dbReference>
<evidence type="ECO:0000256" key="1">
    <source>
        <dbReference type="ARBA" id="ARBA00008987"/>
    </source>
</evidence>
<feature type="domain" description="Thioredoxin" evidence="10">
    <location>
        <begin position="1"/>
        <end position="109"/>
    </location>
</feature>
<protein>
    <recommendedName>
        <fullName evidence="6 7">Thioredoxin</fullName>
    </recommendedName>
</protein>
<dbReference type="Proteomes" id="UP000741360">
    <property type="component" value="Unassembled WGS sequence"/>
</dbReference>
<keyword evidence="2" id="KW-0813">Transport</keyword>
<keyword evidence="3" id="KW-0249">Electron transport</keyword>
<evidence type="ECO:0000259" key="10">
    <source>
        <dbReference type="PROSITE" id="PS51352"/>
    </source>
</evidence>
<evidence type="ECO:0000256" key="7">
    <source>
        <dbReference type="PIRNR" id="PIRNR000077"/>
    </source>
</evidence>
<dbReference type="Pfam" id="PF00085">
    <property type="entry name" value="Thioredoxin"/>
    <property type="match status" value="1"/>
</dbReference>
<name>A0A932GQ80_UNCTE</name>
<dbReference type="InterPro" id="IPR005746">
    <property type="entry name" value="Thioredoxin"/>
</dbReference>
<evidence type="ECO:0000256" key="5">
    <source>
        <dbReference type="ARBA" id="ARBA00023284"/>
    </source>
</evidence>
<dbReference type="AlphaFoldDB" id="A0A932GQ80"/>
<dbReference type="GO" id="GO:0005829">
    <property type="term" value="C:cytosol"/>
    <property type="evidence" value="ECO:0007669"/>
    <property type="project" value="TreeGrafter"/>
</dbReference>
<evidence type="ECO:0000256" key="8">
    <source>
        <dbReference type="PIRSR" id="PIRSR000077-1"/>
    </source>
</evidence>
<feature type="active site" description="Nucleophile" evidence="8">
    <location>
        <position position="36"/>
    </location>
</feature>
<reference evidence="11" key="1">
    <citation type="submission" date="2020-07" db="EMBL/GenBank/DDBJ databases">
        <title>Huge and variable diversity of episymbiotic CPR bacteria and DPANN archaea in groundwater ecosystems.</title>
        <authorList>
            <person name="He C.Y."/>
            <person name="Keren R."/>
            <person name="Whittaker M."/>
            <person name="Farag I.F."/>
            <person name="Doudna J."/>
            <person name="Cate J.H.D."/>
            <person name="Banfield J.F."/>
        </authorList>
    </citation>
    <scope>NUCLEOTIDE SEQUENCE</scope>
    <source>
        <strain evidence="11">NC_groundwater_717_Ag_S-0.2um_59_8</strain>
    </source>
</reference>
<dbReference type="PRINTS" id="PR00421">
    <property type="entry name" value="THIOREDOXIN"/>
</dbReference>
<accession>A0A932GQ80</accession>
<proteinExistence type="inferred from homology"/>
<comment type="similarity">
    <text evidence="1 7">Belongs to the thioredoxin family.</text>
</comment>
<evidence type="ECO:0000313" key="12">
    <source>
        <dbReference type="Proteomes" id="UP000741360"/>
    </source>
</evidence>
<organism evidence="11 12">
    <name type="scientific">Tectimicrobiota bacterium</name>
    <dbReference type="NCBI Taxonomy" id="2528274"/>
    <lineage>
        <taxon>Bacteria</taxon>
        <taxon>Pseudomonadati</taxon>
        <taxon>Nitrospinota/Tectimicrobiota group</taxon>
        <taxon>Candidatus Tectimicrobiota</taxon>
    </lineage>
</organism>
<evidence type="ECO:0000256" key="9">
    <source>
        <dbReference type="PIRSR" id="PIRSR000077-4"/>
    </source>
</evidence>
<feature type="disulfide bond" description="Redox-active" evidence="9">
    <location>
        <begin position="33"/>
        <end position="36"/>
    </location>
</feature>
<dbReference type="PIRSF" id="PIRSF000077">
    <property type="entry name" value="Thioredoxin"/>
    <property type="match status" value="1"/>
</dbReference>
<dbReference type="InterPro" id="IPR036249">
    <property type="entry name" value="Thioredoxin-like_sf"/>
</dbReference>
<dbReference type="SUPFAM" id="SSF52833">
    <property type="entry name" value="Thioredoxin-like"/>
    <property type="match status" value="1"/>
</dbReference>
<feature type="site" description="Deprotonates C-terminal active site Cys" evidence="8">
    <location>
        <position position="27"/>
    </location>
</feature>
<evidence type="ECO:0000313" key="11">
    <source>
        <dbReference type="EMBL" id="MBI3015093.1"/>
    </source>
</evidence>
<dbReference type="NCBIfam" id="TIGR01068">
    <property type="entry name" value="thioredoxin"/>
    <property type="match status" value="1"/>
</dbReference>
<evidence type="ECO:0000256" key="6">
    <source>
        <dbReference type="NCBIfam" id="TIGR01068"/>
    </source>
</evidence>
<dbReference type="GO" id="GO:0015035">
    <property type="term" value="F:protein-disulfide reductase activity"/>
    <property type="evidence" value="ECO:0007669"/>
    <property type="project" value="UniProtKB-UniRule"/>
</dbReference>
<keyword evidence="4 9" id="KW-1015">Disulfide bond</keyword>
<dbReference type="InterPro" id="IPR017937">
    <property type="entry name" value="Thioredoxin_CS"/>
</dbReference>
<dbReference type="CDD" id="cd02947">
    <property type="entry name" value="TRX_family"/>
    <property type="match status" value="1"/>
</dbReference>
<feature type="site" description="Contributes to redox potential value" evidence="8">
    <location>
        <position position="34"/>
    </location>
</feature>
<dbReference type="GO" id="GO:0045454">
    <property type="term" value="P:cell redox homeostasis"/>
    <property type="evidence" value="ECO:0007669"/>
    <property type="project" value="TreeGrafter"/>
</dbReference>
<feature type="site" description="Contributes to redox potential value" evidence="8">
    <location>
        <position position="35"/>
    </location>
</feature>
<gene>
    <name evidence="11" type="primary">trxA</name>
    <name evidence="11" type="ORF">HYY65_08570</name>
</gene>
<dbReference type="PANTHER" id="PTHR45663">
    <property type="entry name" value="GEO12009P1"/>
    <property type="match status" value="1"/>
</dbReference>
<feature type="active site" description="Nucleophile" evidence="8">
    <location>
        <position position="33"/>
    </location>
</feature>
<dbReference type="EMBL" id="JACPSX010000164">
    <property type="protein sequence ID" value="MBI3015093.1"/>
    <property type="molecule type" value="Genomic_DNA"/>
</dbReference>
<dbReference type="InterPro" id="IPR013766">
    <property type="entry name" value="Thioredoxin_domain"/>
</dbReference>
<dbReference type="Gene3D" id="3.40.30.10">
    <property type="entry name" value="Glutaredoxin"/>
    <property type="match status" value="1"/>
</dbReference>
<dbReference type="PANTHER" id="PTHR45663:SF11">
    <property type="entry name" value="GEO12009P1"/>
    <property type="match status" value="1"/>
</dbReference>
<evidence type="ECO:0000256" key="2">
    <source>
        <dbReference type="ARBA" id="ARBA00022448"/>
    </source>
</evidence>
<keyword evidence="5 9" id="KW-0676">Redox-active center</keyword>
<evidence type="ECO:0000256" key="3">
    <source>
        <dbReference type="ARBA" id="ARBA00022982"/>
    </source>
</evidence>
<dbReference type="FunFam" id="3.40.30.10:FF:000001">
    <property type="entry name" value="Thioredoxin"/>
    <property type="match status" value="1"/>
</dbReference>
<sequence>MSEKMVTLNDSNFEGEVLCSEIPVLVDFWAEWCGPCRMIAPAVEQLAEEYAGRLKVGKLNVDENPLVASRFGIRSIPSLLIFKGGVVVEQIVGVQPKASLKQLVERNLS</sequence>
<dbReference type="PROSITE" id="PS51352">
    <property type="entry name" value="THIOREDOXIN_2"/>
    <property type="match status" value="1"/>
</dbReference>